<name>A0ABN3E6A6_9ACTN</name>
<proteinExistence type="inferred from homology"/>
<gene>
    <name evidence="3" type="ORF">GCM10010430_35570</name>
</gene>
<dbReference type="EMBL" id="BAAATR010000014">
    <property type="protein sequence ID" value="GAA2249710.1"/>
    <property type="molecule type" value="Genomic_DNA"/>
</dbReference>
<dbReference type="Gene3D" id="3.30.530.20">
    <property type="match status" value="1"/>
</dbReference>
<evidence type="ECO:0000313" key="3">
    <source>
        <dbReference type="EMBL" id="GAA2249710.1"/>
    </source>
</evidence>
<protein>
    <recommendedName>
        <fullName evidence="2">Activator of Hsp90 ATPase homologue 1/2-like C-terminal domain-containing protein</fullName>
    </recommendedName>
</protein>
<dbReference type="InterPro" id="IPR023393">
    <property type="entry name" value="START-like_dom_sf"/>
</dbReference>
<dbReference type="SUPFAM" id="SSF55961">
    <property type="entry name" value="Bet v1-like"/>
    <property type="match status" value="1"/>
</dbReference>
<accession>A0ABN3E6A6</accession>
<reference evidence="3 4" key="1">
    <citation type="journal article" date="2019" name="Int. J. Syst. Evol. Microbiol.">
        <title>The Global Catalogue of Microorganisms (GCM) 10K type strain sequencing project: providing services to taxonomists for standard genome sequencing and annotation.</title>
        <authorList>
            <consortium name="The Broad Institute Genomics Platform"/>
            <consortium name="The Broad Institute Genome Sequencing Center for Infectious Disease"/>
            <person name="Wu L."/>
            <person name="Ma J."/>
        </authorList>
    </citation>
    <scope>NUCLEOTIDE SEQUENCE [LARGE SCALE GENOMIC DNA]</scope>
    <source>
        <strain evidence="3 4">JCM 7356</strain>
    </source>
</reference>
<dbReference type="RefSeq" id="WP_344637383.1">
    <property type="nucleotide sequence ID" value="NZ_BAAATR010000014.1"/>
</dbReference>
<evidence type="ECO:0000259" key="2">
    <source>
        <dbReference type="Pfam" id="PF08327"/>
    </source>
</evidence>
<evidence type="ECO:0000256" key="1">
    <source>
        <dbReference type="ARBA" id="ARBA00006817"/>
    </source>
</evidence>
<feature type="domain" description="Activator of Hsp90 ATPase homologue 1/2-like C-terminal" evidence="2">
    <location>
        <begin position="18"/>
        <end position="143"/>
    </location>
</feature>
<evidence type="ECO:0000313" key="4">
    <source>
        <dbReference type="Proteomes" id="UP001500305"/>
    </source>
</evidence>
<sequence>MTDANELGEVTITREFAAPRAAVFAAYVQPEQFVRFWGPAGTSVPLDTVTIEPWAGGRFDSTMVVDATGDRYPMKGVFQEVKELELLTFAQEGSTLVGSIRLADLDGDRTEAVIHQTGVPPMYRSPEALAGLNSSLDRLGEHLAQR</sequence>
<dbReference type="Proteomes" id="UP001500305">
    <property type="component" value="Unassembled WGS sequence"/>
</dbReference>
<comment type="caution">
    <text evidence="3">The sequence shown here is derived from an EMBL/GenBank/DDBJ whole genome shotgun (WGS) entry which is preliminary data.</text>
</comment>
<dbReference type="Pfam" id="PF08327">
    <property type="entry name" value="AHSA1"/>
    <property type="match status" value="1"/>
</dbReference>
<comment type="similarity">
    <text evidence="1">Belongs to the AHA1 family.</text>
</comment>
<dbReference type="InterPro" id="IPR013538">
    <property type="entry name" value="ASHA1/2-like_C"/>
</dbReference>
<organism evidence="3 4">
    <name type="scientific">Kitasatospora cystarginea</name>
    <dbReference type="NCBI Taxonomy" id="58350"/>
    <lineage>
        <taxon>Bacteria</taxon>
        <taxon>Bacillati</taxon>
        <taxon>Actinomycetota</taxon>
        <taxon>Actinomycetes</taxon>
        <taxon>Kitasatosporales</taxon>
        <taxon>Streptomycetaceae</taxon>
        <taxon>Kitasatospora</taxon>
    </lineage>
</organism>
<keyword evidence="4" id="KW-1185">Reference proteome</keyword>